<sequence length="157" mass="18815">MTNVNPETKHHEEEIEKFLTKLGFTQILSNEIILDKEMQIGEIDSLFEYKDYLFIIEVSTKKKLDNQKKNFFFSKWSDGYNLRKLRKQCNLTVKKTFRVYFDRVTNTPENHAGLDHITLRRKGNKVIYAEKYEEIKKDLKKSVPLARRYFLKLIETS</sequence>
<protein>
    <recommendedName>
        <fullName evidence="3">Endonuclease</fullName>
    </recommendedName>
</protein>
<dbReference type="KEGG" id="nox:C5F49_01980"/>
<organism evidence="1 2">
    <name type="scientific">Nitrosopumilus oxyclinae</name>
    <dbReference type="NCBI Taxonomy" id="1959104"/>
    <lineage>
        <taxon>Archaea</taxon>
        <taxon>Nitrososphaerota</taxon>
        <taxon>Nitrososphaeria</taxon>
        <taxon>Nitrosopumilales</taxon>
        <taxon>Nitrosopumilaceae</taxon>
        <taxon>Nitrosopumilus</taxon>
    </lineage>
</organism>
<dbReference type="Proteomes" id="UP000509441">
    <property type="component" value="Chromosome"/>
</dbReference>
<evidence type="ECO:0000313" key="1">
    <source>
        <dbReference type="EMBL" id="QLH04215.1"/>
    </source>
</evidence>
<dbReference type="EMBL" id="CP026994">
    <property type="protein sequence ID" value="QLH04215.1"/>
    <property type="molecule type" value="Genomic_DNA"/>
</dbReference>
<accession>A0A7D5M283</accession>
<dbReference type="RefSeq" id="WP_179363096.1">
    <property type="nucleotide sequence ID" value="NZ_CP026994.1"/>
</dbReference>
<evidence type="ECO:0008006" key="3">
    <source>
        <dbReference type="Google" id="ProtNLM"/>
    </source>
</evidence>
<dbReference type="GeneID" id="56060682"/>
<keyword evidence="2" id="KW-1185">Reference proteome</keyword>
<proteinExistence type="predicted"/>
<name>A0A7D5M283_9ARCH</name>
<gene>
    <name evidence="1" type="ORF">C5F49_01980</name>
</gene>
<reference evidence="1 2" key="1">
    <citation type="submission" date="2018-02" db="EMBL/GenBank/DDBJ databases">
        <title>Complete genome of Nitrosopumilus oxyclinae HCE1.</title>
        <authorList>
            <person name="Qin W."/>
            <person name="Zheng Y."/>
            <person name="Stahl D.A."/>
        </authorList>
    </citation>
    <scope>NUCLEOTIDE SEQUENCE [LARGE SCALE GENOMIC DNA]</scope>
    <source>
        <strain evidence="1 2">HCE1</strain>
    </source>
</reference>
<evidence type="ECO:0000313" key="2">
    <source>
        <dbReference type="Proteomes" id="UP000509441"/>
    </source>
</evidence>
<dbReference type="AlphaFoldDB" id="A0A7D5M283"/>